<reference evidence="1" key="1">
    <citation type="journal article" date="2014" name="Front. Microbiol.">
        <title>High frequency of phylogenetically diverse reductive dehalogenase-homologous genes in deep subseafloor sedimentary metagenomes.</title>
        <authorList>
            <person name="Kawai M."/>
            <person name="Futagami T."/>
            <person name="Toyoda A."/>
            <person name="Takaki Y."/>
            <person name="Nishi S."/>
            <person name="Hori S."/>
            <person name="Arai W."/>
            <person name="Tsubouchi T."/>
            <person name="Morono Y."/>
            <person name="Uchiyama I."/>
            <person name="Ito T."/>
            <person name="Fujiyama A."/>
            <person name="Inagaki F."/>
            <person name="Takami H."/>
        </authorList>
    </citation>
    <scope>NUCLEOTIDE SEQUENCE</scope>
    <source>
        <strain evidence="1">Expedition CK06-06</strain>
    </source>
</reference>
<evidence type="ECO:0008006" key="2">
    <source>
        <dbReference type="Google" id="ProtNLM"/>
    </source>
</evidence>
<dbReference type="PANTHER" id="PTHR18901">
    <property type="entry name" value="2-DEOXYGLUCOSE-6-PHOSPHATE PHOSPHATASE 2"/>
    <property type="match status" value="1"/>
</dbReference>
<name>X1CN85_9ZZZZ</name>
<accession>X1CN85</accession>
<protein>
    <recommendedName>
        <fullName evidence="2">HAD family phosphatase</fullName>
    </recommendedName>
</protein>
<dbReference type="SUPFAM" id="SSF56784">
    <property type="entry name" value="HAD-like"/>
    <property type="match status" value="1"/>
</dbReference>
<dbReference type="InterPro" id="IPR023214">
    <property type="entry name" value="HAD_sf"/>
</dbReference>
<dbReference type="EMBL" id="BART01029139">
    <property type="protein sequence ID" value="GAG97593.1"/>
    <property type="molecule type" value="Genomic_DNA"/>
</dbReference>
<sequence>VEKGKPAPDGYLLALRRLNETEENKISPSECVVIEDSRWGLEAAIKAGMHTVAVTNSYKPEELKMAEKIVQRLDTVSIESLKRLCE</sequence>
<dbReference type="NCBIfam" id="TIGR01509">
    <property type="entry name" value="HAD-SF-IA-v3"/>
    <property type="match status" value="1"/>
</dbReference>
<evidence type="ECO:0000313" key="1">
    <source>
        <dbReference type="EMBL" id="GAG97593.1"/>
    </source>
</evidence>
<organism evidence="1">
    <name type="scientific">marine sediment metagenome</name>
    <dbReference type="NCBI Taxonomy" id="412755"/>
    <lineage>
        <taxon>unclassified sequences</taxon>
        <taxon>metagenomes</taxon>
        <taxon>ecological metagenomes</taxon>
    </lineage>
</organism>
<comment type="caution">
    <text evidence="1">The sequence shown here is derived from an EMBL/GenBank/DDBJ whole genome shotgun (WGS) entry which is preliminary data.</text>
</comment>
<dbReference type="InterPro" id="IPR036412">
    <property type="entry name" value="HAD-like_sf"/>
</dbReference>
<gene>
    <name evidence="1" type="ORF">S01H4_51208</name>
</gene>
<feature type="non-terminal residue" evidence="1">
    <location>
        <position position="1"/>
    </location>
</feature>
<dbReference type="AlphaFoldDB" id="X1CN85"/>
<proteinExistence type="predicted"/>
<dbReference type="Gene3D" id="3.40.50.1000">
    <property type="entry name" value="HAD superfamily/HAD-like"/>
    <property type="match status" value="1"/>
</dbReference>
<dbReference type="Pfam" id="PF00702">
    <property type="entry name" value="Hydrolase"/>
    <property type="match status" value="1"/>
</dbReference>
<dbReference type="PANTHER" id="PTHR18901:SF38">
    <property type="entry name" value="PSEUDOURIDINE-5'-PHOSPHATASE"/>
    <property type="match status" value="1"/>
</dbReference>
<dbReference type="InterPro" id="IPR006439">
    <property type="entry name" value="HAD-SF_hydro_IA"/>
</dbReference>